<dbReference type="Pfam" id="PF05593">
    <property type="entry name" value="RHS_repeat"/>
    <property type="match status" value="1"/>
</dbReference>
<evidence type="ECO:0000256" key="6">
    <source>
        <dbReference type="SAM" id="SignalP"/>
    </source>
</evidence>
<dbReference type="OrthoDB" id="7059642at2"/>
<dbReference type="InterPro" id="IPR006530">
    <property type="entry name" value="YD"/>
</dbReference>
<dbReference type="PANTHER" id="PTHR32305:SF15">
    <property type="entry name" value="PROTEIN RHSA-RELATED"/>
    <property type="match status" value="1"/>
</dbReference>
<dbReference type="Pfam" id="PF12256">
    <property type="entry name" value="TcdB_toxin_midN"/>
    <property type="match status" value="1"/>
</dbReference>
<protein>
    <recommendedName>
        <fullName evidence="7">Insecticide toxin TcdB middle/N-terminal domain-containing protein</fullName>
    </recommendedName>
</protein>
<evidence type="ECO:0000256" key="5">
    <source>
        <dbReference type="SAM" id="MobiDB-lite"/>
    </source>
</evidence>
<dbReference type="PANTHER" id="PTHR32305">
    <property type="match status" value="1"/>
</dbReference>
<dbReference type="Proteomes" id="UP000237222">
    <property type="component" value="Unassembled WGS sequence"/>
</dbReference>
<proteinExistence type="predicted"/>
<dbReference type="GO" id="GO:0005576">
    <property type="term" value="C:extracellular region"/>
    <property type="evidence" value="ECO:0007669"/>
    <property type="project" value="UniProtKB-SubCell"/>
</dbReference>
<accession>A0A2S4HBZ3</accession>
<feature type="region of interest" description="Disordered" evidence="5">
    <location>
        <begin position="377"/>
        <end position="399"/>
    </location>
</feature>
<gene>
    <name evidence="8" type="ORF">C0068_16420</name>
</gene>
<comment type="caution">
    <text evidence="8">The sequence shown here is derived from an EMBL/GenBank/DDBJ whole genome shotgun (WGS) entry which is preliminary data.</text>
</comment>
<dbReference type="NCBIfam" id="TIGR03696">
    <property type="entry name" value="Rhs_assc_core"/>
    <property type="match status" value="1"/>
</dbReference>
<keyword evidence="3 6" id="KW-0732">Signal</keyword>
<dbReference type="RefSeq" id="WP_103685564.1">
    <property type="nucleotide sequence ID" value="NZ_PQGG01000038.1"/>
</dbReference>
<feature type="signal peptide" evidence="6">
    <location>
        <begin position="1"/>
        <end position="26"/>
    </location>
</feature>
<evidence type="ECO:0000259" key="7">
    <source>
        <dbReference type="Pfam" id="PF12256"/>
    </source>
</evidence>
<dbReference type="InterPro" id="IPR003284">
    <property type="entry name" value="Sal_SpvB"/>
</dbReference>
<evidence type="ECO:0000313" key="8">
    <source>
        <dbReference type="EMBL" id="POP51522.1"/>
    </source>
</evidence>
<dbReference type="GO" id="GO:0005737">
    <property type="term" value="C:cytoplasm"/>
    <property type="evidence" value="ECO:0007669"/>
    <property type="project" value="InterPro"/>
</dbReference>
<dbReference type="Pfam" id="PF13517">
    <property type="entry name" value="FG-GAP_3"/>
    <property type="match status" value="1"/>
</dbReference>
<dbReference type="SUPFAM" id="SSF69318">
    <property type="entry name" value="Integrin alpha N-terminal domain"/>
    <property type="match status" value="1"/>
</dbReference>
<dbReference type="InterPro" id="IPR031325">
    <property type="entry name" value="RHS_repeat"/>
</dbReference>
<evidence type="ECO:0000256" key="2">
    <source>
        <dbReference type="ARBA" id="ARBA00022525"/>
    </source>
</evidence>
<sequence>MARLFSRCIALNILTLLIGFTMESHAATMVASAVSGQYDVGNDGSAQYNIPVNLPAGVQGMKPDIAITYSSNGGNGVVGMGFDIAGLSSIHRCSTTIFRDGYHDGINFDDDDQFCIDGQRLIAVNGEYGAAGTEYRTEYDNISKIVSYGSEGTLMEGETNIQATNGAHNPIWFKVWTADGRVHIYGDESNVSSNARASVERTFYTCPIAGSVILGGPSDSYFVCYSPTGQLENPVVNVESRSYEWRVAESVDRFDNKIQYYYHDDDENGEYLIGHINYNFVGTEPQNEVKFLYETRPDTSYGFFAGQRNRHTMRLKSVTGLTTATTLGVKQREMKLTYTTNAATGESRVASVQECVSYWCAPATYFTWDDGQPGFSAQAVNSGSSEDGGNQNPHVMDVNGDGRDDLVQSYGGYWRILLSNGGGLITQTTAIASSNPATSHSFRYNDDLKEDLLVDYGGVWHVLQATTTTPQTYTFQWGGQPVTVTIPGGPNFTKISTGINVSNASTTRLMDVDGDGRKDLVYYDNSQGFTWVRFLGKGANGGFGDPQITNLYYNFVNGKVWIADFNGDGLDDVLQQITSSSWGVYYSQGGPVFKYRSGFGGPDGFSGMKVADVNGDSLPDLITRYDSKIWFRINTGHGFTEPTIAYPSNIFGNSQWDNALVYDYNADGQADILFSYGNQWGVLTSNGTTMSYTATGIPSTGWDWGPQVADITGNGMSDLILAISNTWQVRLHNNERPDYLAKVSNGMGVETEFEYRFLNDPTDPYFYDRGSDAVYPLVNVQNASYLVSKVSQSNGIGGKNSNSYRYKKLLIHQEGLGNLGFEQVKIINNDTGIETVSTFSQDYENLLQGTLKEVTTTSPLTGSTLSKTENQWSVNYLCAGGDGSDCTDGPTDIDTVRYFRSVLKTTVTKKDLNGAFLHKEVVTNPSVADIYYEVDNSSRVMVSKVYSSASATTPIRTTTTTSKYKNDTTNWLMGMLTSSSVTTVVPNKPALTRTSEFDYDTVGSNPTGRKMAERIMKPGTSTALHTTRYGINEAGQTSVDSFGHNLAVTVSGPDFASRTSKVTYDNTGRYVMTETNALGQSVSHEYLDDSSAGAGLRTRTTDANGLVSAFAYDYFRRLRQSAVLYGTANQVIANTFYLNCSSSTEFCPSDPTWTAEYYIQSLGADGSESHEYFDKLGRTLRKAVLGFASGSEEWILMDYEYDAKGHNVKVSEPYKAGTGSPSWNTIVYDQLGRPVTTVNADGRYDTVNYNGLTVISTMNIYGWPQKKTETRDSLGNLIQVKDTANRLLQYEYDAFGQMTAITPVTLSPATTISYDVLGRKSSMDDPDKGVWSYTYNGLGQLITQTNALGKTTCSAYDKLGRKVKRIDAYTGTKPSIGNVGQTAQSTNQCAGNTANVETTTWQFDTASGAGIGKLHWVKSPNGYQQTATYDSFGRGTQLAEKISGVTYYSNTTYDSLNRVATVQYPGPSNRLTIENVYNNRGYLSALKNAANNEVYYTVNAQDARGNIVNALLGNGLTTQHQYDAATGYLEQVVTQNALLDYRQNQEFSFDKLGNLYQRIDHVNGFEEDFVYDVLNRLFTTKADFGNGEEQVVDIRYDPLGNIISKTGVGVYTYGSTCSNGGAGPHAVCQITGGGIGSKNTNYSYDLNGNMLSGDGRSITWNLFDKPTFISQGTTNKTTMGYGADRQLITRMDETAAGISNTVFVGGLYEKVTLPNGDIKERHYVGGNTIVTYKNRTANSAGTVDTRYLHKDHIGSTVLITDENGEEVESFSFDPWGKRRATTLAEIQSILGSWSTLSAYQKGNLTISALTLSSDITNKGFTGHEQLDGVNLIHMGGRVYDAEIGRFLSADPFVGDSTNLQALNRYSYVENNPLSYTDPSGFFLKKLVKKIGNAIGKAHKAVADAFLSAHKKFFREIGRVEGLSTAISIGLGIVCNGAAAACVAAFNAAMTAANGGTIEQVITGAAVGYIAGEFTTQLGVAFDAGNVGNVGAAMFVGGSVAKAQGGKFIDGVKGAAVGAAIGYGIHRILNPEPANSGFSTDEDGERYFLDSDGNRAYPDRFLNEDGNPLLAMNLEERILLDKVFYGDEQAGIMACSPYIDCMKAVEAGYGPDIIDNPNWETIVDKSNSILRKSWKFFKNPSVGFGISVGEKVNANQVCTEYAKNSGVTCY</sequence>
<dbReference type="InterPro" id="IPR013517">
    <property type="entry name" value="FG-GAP"/>
</dbReference>
<dbReference type="EMBL" id="PQGG01000038">
    <property type="protein sequence ID" value="POP51522.1"/>
    <property type="molecule type" value="Genomic_DNA"/>
</dbReference>
<dbReference type="InterPro" id="IPR050708">
    <property type="entry name" value="T6SS_VgrG/RHS"/>
</dbReference>
<evidence type="ECO:0000313" key="9">
    <source>
        <dbReference type="Proteomes" id="UP000237222"/>
    </source>
</evidence>
<feature type="compositionally biased region" description="Polar residues" evidence="5">
    <location>
        <begin position="378"/>
        <end position="393"/>
    </location>
</feature>
<evidence type="ECO:0000256" key="4">
    <source>
        <dbReference type="ARBA" id="ARBA00023026"/>
    </source>
</evidence>
<dbReference type="InterPro" id="IPR028994">
    <property type="entry name" value="Integrin_alpha_N"/>
</dbReference>
<keyword evidence="2" id="KW-0964">Secreted</keyword>
<comment type="subcellular location">
    <subcellularLocation>
        <location evidence="1">Secreted</location>
    </subcellularLocation>
</comment>
<name>A0A2S4HBZ3_9GAMM</name>
<evidence type="ECO:0000256" key="3">
    <source>
        <dbReference type="ARBA" id="ARBA00022729"/>
    </source>
</evidence>
<dbReference type="Pfam" id="PF03534">
    <property type="entry name" value="SpvB"/>
    <property type="match status" value="1"/>
</dbReference>
<dbReference type="NCBIfam" id="TIGR01643">
    <property type="entry name" value="YD_repeat_2x"/>
    <property type="match status" value="1"/>
</dbReference>
<dbReference type="Gene3D" id="2.180.10.10">
    <property type="entry name" value="RHS repeat-associated core"/>
    <property type="match status" value="1"/>
</dbReference>
<keyword evidence="4" id="KW-0843">Virulence</keyword>
<feature type="chain" id="PRO_5015417976" description="Insecticide toxin TcdB middle/N-terminal domain-containing protein" evidence="6">
    <location>
        <begin position="27"/>
        <end position="2169"/>
    </location>
</feature>
<feature type="domain" description="Insecticide toxin TcdB middle/N-terminal" evidence="7">
    <location>
        <begin position="706"/>
        <end position="839"/>
    </location>
</feature>
<reference evidence="8" key="1">
    <citation type="submission" date="2018-01" db="EMBL/GenBank/DDBJ databases">
        <authorList>
            <person name="Yu X.-D."/>
        </authorList>
    </citation>
    <scope>NUCLEOTIDE SEQUENCE</scope>
    <source>
        <strain evidence="8">ZX-21</strain>
    </source>
</reference>
<dbReference type="InterPro" id="IPR022045">
    <property type="entry name" value="TcdB_toxin_mid/N"/>
</dbReference>
<evidence type="ECO:0000256" key="1">
    <source>
        <dbReference type="ARBA" id="ARBA00004613"/>
    </source>
</evidence>
<dbReference type="InterPro" id="IPR022385">
    <property type="entry name" value="Rhs_assc_core"/>
</dbReference>
<organism evidence="8 9">
    <name type="scientific">Zhongshania marina</name>
    <dbReference type="NCBI Taxonomy" id="2304603"/>
    <lineage>
        <taxon>Bacteria</taxon>
        <taxon>Pseudomonadati</taxon>
        <taxon>Pseudomonadota</taxon>
        <taxon>Gammaproteobacteria</taxon>
        <taxon>Cellvibrionales</taxon>
        <taxon>Spongiibacteraceae</taxon>
        <taxon>Zhongshania</taxon>
    </lineage>
</organism>